<feature type="compositionally biased region" description="Basic and acidic residues" evidence="4">
    <location>
        <begin position="380"/>
        <end position="392"/>
    </location>
</feature>
<dbReference type="PANTHER" id="PTHR12304:SF56">
    <property type="entry name" value="HYDROLASE, PUTATIVE (AFU_ORTHOLOGUE AFUA_1G11790)-RELATED"/>
    <property type="match status" value="1"/>
</dbReference>
<dbReference type="OrthoDB" id="5783963at2759"/>
<dbReference type="Pfam" id="PF01156">
    <property type="entry name" value="IU_nuc_hydro"/>
    <property type="match status" value="1"/>
</dbReference>
<accession>A0A409XFH0</accession>
<dbReference type="InterPro" id="IPR015910">
    <property type="entry name" value="I/U_nuclsd_hydro_CS"/>
</dbReference>
<dbReference type="GO" id="GO:0008477">
    <property type="term" value="F:purine nucleosidase activity"/>
    <property type="evidence" value="ECO:0007669"/>
    <property type="project" value="TreeGrafter"/>
</dbReference>
<evidence type="ECO:0000313" key="6">
    <source>
        <dbReference type="EMBL" id="PPQ89522.1"/>
    </source>
</evidence>
<keyword evidence="3" id="KW-0326">Glycosidase</keyword>
<evidence type="ECO:0000256" key="3">
    <source>
        <dbReference type="ARBA" id="ARBA00023295"/>
    </source>
</evidence>
<evidence type="ECO:0000259" key="5">
    <source>
        <dbReference type="Pfam" id="PF01156"/>
    </source>
</evidence>
<evidence type="ECO:0000256" key="1">
    <source>
        <dbReference type="ARBA" id="ARBA00009176"/>
    </source>
</evidence>
<gene>
    <name evidence="6" type="ORF">CVT25_012194</name>
</gene>
<dbReference type="GO" id="GO:0045437">
    <property type="term" value="F:uridine nucleosidase activity"/>
    <property type="evidence" value="ECO:0007669"/>
    <property type="project" value="UniProtKB-ARBA"/>
</dbReference>
<dbReference type="GO" id="GO:0006152">
    <property type="term" value="P:purine nucleoside catabolic process"/>
    <property type="evidence" value="ECO:0007669"/>
    <property type="project" value="TreeGrafter"/>
</dbReference>
<proteinExistence type="inferred from homology"/>
<sequence>MISAPRTSIPVISEYYKLISWGSPSTHVAVVDTDPGVDDVIAILLAIASPELEILAFNVSYGNTDLEAAYLNILMVYQVIERYLEQNPSHKDRFPNFNLERKPILARGSDAPLFGDVRLAQYFHGRDGLGDIKDRHPELSVESQQDNPYLEISSKSGVDVALGILRSWPSRSVTIITLGPLTNLAQMMRKECQLVADRIGRVICMGGALDVPGNTTAVAEFNFFADPYAVKELLMSTPSHKGIPLDRFLLIPLDITTPHELPFPLYKEIVDPTFENTKFPSISGDKSSIAHFTSSFLERTREIMLAFGKDAMELHDIVAVWCAIANPPFANGKPVALAPGWQGARRVFDIERTGELTRGMLVVDRREDESAYPLGTNRSEAQKDPNDPHHIEQYTEPKFSAESEGVLCINGTPGPKALLQILLGRVWGCSLAL</sequence>
<dbReference type="PROSITE" id="PS01247">
    <property type="entry name" value="IUNH"/>
    <property type="match status" value="1"/>
</dbReference>
<organism evidence="6 7">
    <name type="scientific">Psilocybe cyanescens</name>
    <dbReference type="NCBI Taxonomy" id="93625"/>
    <lineage>
        <taxon>Eukaryota</taxon>
        <taxon>Fungi</taxon>
        <taxon>Dikarya</taxon>
        <taxon>Basidiomycota</taxon>
        <taxon>Agaricomycotina</taxon>
        <taxon>Agaricomycetes</taxon>
        <taxon>Agaricomycetidae</taxon>
        <taxon>Agaricales</taxon>
        <taxon>Agaricineae</taxon>
        <taxon>Strophariaceae</taxon>
        <taxon>Psilocybe</taxon>
    </lineage>
</organism>
<dbReference type="Proteomes" id="UP000283269">
    <property type="component" value="Unassembled WGS sequence"/>
</dbReference>
<reference evidence="6 7" key="1">
    <citation type="journal article" date="2018" name="Evol. Lett.">
        <title>Horizontal gene cluster transfer increased hallucinogenic mushroom diversity.</title>
        <authorList>
            <person name="Reynolds H.T."/>
            <person name="Vijayakumar V."/>
            <person name="Gluck-Thaler E."/>
            <person name="Korotkin H.B."/>
            <person name="Matheny P.B."/>
            <person name="Slot J.C."/>
        </authorList>
    </citation>
    <scope>NUCLEOTIDE SEQUENCE [LARGE SCALE GENOMIC DNA]</scope>
    <source>
        <strain evidence="6 7">2631</strain>
    </source>
</reference>
<evidence type="ECO:0000256" key="4">
    <source>
        <dbReference type="SAM" id="MobiDB-lite"/>
    </source>
</evidence>
<dbReference type="InParanoid" id="A0A409XFH0"/>
<dbReference type="InterPro" id="IPR001910">
    <property type="entry name" value="Inosine/uridine_hydrolase_dom"/>
</dbReference>
<feature type="domain" description="Inosine/uridine-preferring nucleoside hydrolase" evidence="5">
    <location>
        <begin position="30"/>
        <end position="373"/>
    </location>
</feature>
<dbReference type="SUPFAM" id="SSF53590">
    <property type="entry name" value="Nucleoside hydrolase"/>
    <property type="match status" value="1"/>
</dbReference>
<evidence type="ECO:0000256" key="2">
    <source>
        <dbReference type="ARBA" id="ARBA00022801"/>
    </source>
</evidence>
<dbReference type="AlphaFoldDB" id="A0A409XFH0"/>
<keyword evidence="2" id="KW-0378">Hydrolase</keyword>
<comment type="caution">
    <text evidence="6">The sequence shown here is derived from an EMBL/GenBank/DDBJ whole genome shotgun (WGS) entry which is preliminary data.</text>
</comment>
<comment type="similarity">
    <text evidence="1">Belongs to the IUNH family.</text>
</comment>
<dbReference type="GO" id="GO:0005829">
    <property type="term" value="C:cytosol"/>
    <property type="evidence" value="ECO:0007669"/>
    <property type="project" value="TreeGrafter"/>
</dbReference>
<feature type="region of interest" description="Disordered" evidence="4">
    <location>
        <begin position="372"/>
        <end position="392"/>
    </location>
</feature>
<dbReference type="InterPro" id="IPR023186">
    <property type="entry name" value="IUNH"/>
</dbReference>
<keyword evidence="7" id="KW-1185">Reference proteome</keyword>
<dbReference type="InterPro" id="IPR036452">
    <property type="entry name" value="Ribo_hydro-like"/>
</dbReference>
<evidence type="ECO:0000313" key="7">
    <source>
        <dbReference type="Proteomes" id="UP000283269"/>
    </source>
</evidence>
<protein>
    <recommendedName>
        <fullName evidence="5">Inosine/uridine-preferring nucleoside hydrolase domain-containing protein</fullName>
    </recommendedName>
</protein>
<dbReference type="EMBL" id="NHYD01001859">
    <property type="protein sequence ID" value="PPQ89522.1"/>
    <property type="molecule type" value="Genomic_DNA"/>
</dbReference>
<name>A0A409XFH0_PSICY</name>
<dbReference type="STRING" id="93625.A0A409XFH0"/>
<dbReference type="PANTHER" id="PTHR12304">
    <property type="entry name" value="INOSINE-URIDINE PREFERRING NUCLEOSIDE HYDROLASE"/>
    <property type="match status" value="1"/>
</dbReference>
<dbReference type="Gene3D" id="3.90.245.10">
    <property type="entry name" value="Ribonucleoside hydrolase-like"/>
    <property type="match status" value="1"/>
</dbReference>